<reference evidence="1 2" key="1">
    <citation type="journal article" date="2016" name="Nat. Commun.">
        <title>Thousands of microbial genomes shed light on interconnected biogeochemical processes in an aquifer system.</title>
        <authorList>
            <person name="Anantharaman K."/>
            <person name="Brown C.T."/>
            <person name="Hug L.A."/>
            <person name="Sharon I."/>
            <person name="Castelle C.J."/>
            <person name="Probst A.J."/>
            <person name="Thomas B.C."/>
            <person name="Singh A."/>
            <person name="Wilkins M.J."/>
            <person name="Karaoz U."/>
            <person name="Brodie E.L."/>
            <person name="Williams K.H."/>
            <person name="Hubbard S.S."/>
            <person name="Banfield J.F."/>
        </authorList>
    </citation>
    <scope>NUCLEOTIDE SEQUENCE [LARGE SCALE GENOMIC DNA]</scope>
</reference>
<sequence length="67" mass="7771">MDIEFYDVKNRQKVKVPSSQVKKTKYTRKTKSGSIQTRYALKAELNGVRLTKFVSQEMWDSLDAPMA</sequence>
<comment type="caution">
    <text evidence="1">The sequence shown here is derived from an EMBL/GenBank/DDBJ whole genome shotgun (WGS) entry which is preliminary data.</text>
</comment>
<organism evidence="1 2">
    <name type="scientific">Candidatus Roizmanbacteria bacterium RIFCSPLOWO2_01_FULL_38_11</name>
    <dbReference type="NCBI Taxonomy" id="1802060"/>
    <lineage>
        <taxon>Bacteria</taxon>
        <taxon>Candidatus Roizmaniibacteriota</taxon>
    </lineage>
</organism>
<proteinExistence type="predicted"/>
<evidence type="ECO:0000313" key="1">
    <source>
        <dbReference type="EMBL" id="OGK43873.1"/>
    </source>
</evidence>
<gene>
    <name evidence="1" type="ORF">A2957_00425</name>
</gene>
<evidence type="ECO:0000313" key="2">
    <source>
        <dbReference type="Proteomes" id="UP000179072"/>
    </source>
</evidence>
<dbReference type="Proteomes" id="UP000179072">
    <property type="component" value="Unassembled WGS sequence"/>
</dbReference>
<protein>
    <submittedName>
        <fullName evidence="1">Uncharacterized protein</fullName>
    </submittedName>
</protein>
<dbReference type="AlphaFoldDB" id="A0A1F7IKK7"/>
<accession>A0A1F7IKK7</accession>
<dbReference type="EMBL" id="MGAK01000028">
    <property type="protein sequence ID" value="OGK43873.1"/>
    <property type="molecule type" value="Genomic_DNA"/>
</dbReference>
<name>A0A1F7IKK7_9BACT</name>